<accession>A0A6B0U7F6</accession>
<organism evidence="1">
    <name type="scientific">Ixodes ricinus</name>
    <name type="common">Common tick</name>
    <name type="synonym">Acarus ricinus</name>
    <dbReference type="NCBI Taxonomy" id="34613"/>
    <lineage>
        <taxon>Eukaryota</taxon>
        <taxon>Metazoa</taxon>
        <taxon>Ecdysozoa</taxon>
        <taxon>Arthropoda</taxon>
        <taxon>Chelicerata</taxon>
        <taxon>Arachnida</taxon>
        <taxon>Acari</taxon>
        <taxon>Parasitiformes</taxon>
        <taxon>Ixodida</taxon>
        <taxon>Ixodoidea</taxon>
        <taxon>Ixodidae</taxon>
        <taxon>Ixodinae</taxon>
        <taxon>Ixodes</taxon>
    </lineage>
</organism>
<sequence>MKRAPPNGPASCAVCNLLASLAVREPEPWVESLCLAFSALDWTRHRFLLGEALSTNVVQLFTRTRMVRDLAVADVLCPAAFLPTGRFQRLALPKVTHDRGLE</sequence>
<evidence type="ECO:0000313" key="1">
    <source>
        <dbReference type="EMBL" id="MXU88522.1"/>
    </source>
</evidence>
<dbReference type="EMBL" id="GIFC01006439">
    <property type="protein sequence ID" value="MXU88522.1"/>
    <property type="molecule type" value="Transcribed_RNA"/>
</dbReference>
<protein>
    <submittedName>
        <fullName evidence="1">Uncharacterized protein</fullName>
    </submittedName>
</protein>
<dbReference type="AlphaFoldDB" id="A0A6B0U7F6"/>
<proteinExistence type="predicted"/>
<name>A0A6B0U7F6_IXORI</name>
<reference evidence="1" key="1">
    <citation type="submission" date="2019-12" db="EMBL/GenBank/DDBJ databases">
        <title>An insight into the sialome of adult female Ixodes ricinus ticks feeding for 6 days.</title>
        <authorList>
            <person name="Perner J."/>
            <person name="Ribeiro J.M.C."/>
        </authorList>
    </citation>
    <scope>NUCLEOTIDE SEQUENCE</scope>
    <source>
        <strain evidence="1">Semi-engorged</strain>
        <tissue evidence="1">Salivary glands</tissue>
    </source>
</reference>